<dbReference type="PROSITE" id="PS50297">
    <property type="entry name" value="ANK_REP_REGION"/>
    <property type="match status" value="2"/>
</dbReference>
<sequence>MLPAVCAHALDVPTEFAGFQPAERPRVAQRLTPPERFAEISRTASDWLPIAPDADDLALLEAARRADWAEVAKLVKAGANPNVTDEMRRARVLPLAAAAGELEVVRQLLAAGASLDVRGEHGLTPLGAAILRGHLQVVRLLLREGADIERTSADGNTPLMEAAVLDRVDVAEVLLAAGADPLRLNREGHHALTLAAASGSVKVIGFLLGQGMDPETPDRRLQSPLYWAMHQGQDAAMAMLMAAGAQYANMAPTMRR</sequence>
<dbReference type="EMBL" id="JBHSOG010000014">
    <property type="protein sequence ID" value="MFC5768718.1"/>
    <property type="molecule type" value="Genomic_DNA"/>
</dbReference>
<dbReference type="Proteomes" id="UP001595974">
    <property type="component" value="Unassembled WGS sequence"/>
</dbReference>
<evidence type="ECO:0000256" key="1">
    <source>
        <dbReference type="ARBA" id="ARBA00022737"/>
    </source>
</evidence>
<feature type="repeat" description="ANK" evidence="3">
    <location>
        <begin position="88"/>
        <end position="120"/>
    </location>
</feature>
<dbReference type="PROSITE" id="PS50088">
    <property type="entry name" value="ANK_REPEAT"/>
    <property type="match status" value="4"/>
</dbReference>
<dbReference type="SMART" id="SM00248">
    <property type="entry name" value="ANK"/>
    <property type="match status" value="6"/>
</dbReference>
<dbReference type="InterPro" id="IPR050776">
    <property type="entry name" value="Ank_Repeat/CDKN_Inhibitor"/>
</dbReference>
<keyword evidence="2 3" id="KW-0040">ANK repeat</keyword>
<keyword evidence="5" id="KW-1185">Reference proteome</keyword>
<dbReference type="RefSeq" id="WP_096448343.1">
    <property type="nucleotide sequence ID" value="NZ_JBHSOG010000014.1"/>
</dbReference>
<feature type="repeat" description="ANK" evidence="3">
    <location>
        <begin position="187"/>
        <end position="219"/>
    </location>
</feature>
<evidence type="ECO:0000313" key="4">
    <source>
        <dbReference type="EMBL" id="MFC5768718.1"/>
    </source>
</evidence>
<dbReference type="SUPFAM" id="SSF48403">
    <property type="entry name" value="Ankyrin repeat"/>
    <property type="match status" value="1"/>
</dbReference>
<dbReference type="Gene3D" id="1.25.40.20">
    <property type="entry name" value="Ankyrin repeat-containing domain"/>
    <property type="match status" value="2"/>
</dbReference>
<dbReference type="PANTHER" id="PTHR24201">
    <property type="entry name" value="ANK_REP_REGION DOMAIN-CONTAINING PROTEIN"/>
    <property type="match status" value="1"/>
</dbReference>
<dbReference type="InterPro" id="IPR036770">
    <property type="entry name" value="Ankyrin_rpt-contain_sf"/>
</dbReference>
<organism evidence="4 5">
    <name type="scientific">Thauera sinica</name>
    <dbReference type="NCBI Taxonomy" id="2665146"/>
    <lineage>
        <taxon>Bacteria</taxon>
        <taxon>Pseudomonadati</taxon>
        <taxon>Pseudomonadota</taxon>
        <taxon>Betaproteobacteria</taxon>
        <taxon>Rhodocyclales</taxon>
        <taxon>Zoogloeaceae</taxon>
        <taxon>Thauera</taxon>
    </lineage>
</organism>
<comment type="caution">
    <text evidence="4">The sequence shown here is derived from an EMBL/GenBank/DDBJ whole genome shotgun (WGS) entry which is preliminary data.</text>
</comment>
<accession>A0ABW1AN44</accession>
<proteinExistence type="predicted"/>
<dbReference type="InterPro" id="IPR002110">
    <property type="entry name" value="Ankyrin_rpt"/>
</dbReference>
<evidence type="ECO:0000313" key="5">
    <source>
        <dbReference type="Proteomes" id="UP001595974"/>
    </source>
</evidence>
<name>A0ABW1AN44_9RHOO</name>
<evidence type="ECO:0000256" key="2">
    <source>
        <dbReference type="ARBA" id="ARBA00023043"/>
    </source>
</evidence>
<dbReference type="Pfam" id="PF12796">
    <property type="entry name" value="Ank_2"/>
    <property type="match status" value="1"/>
</dbReference>
<feature type="repeat" description="ANK" evidence="3">
    <location>
        <begin position="121"/>
        <end position="153"/>
    </location>
</feature>
<feature type="repeat" description="ANK" evidence="3">
    <location>
        <begin position="154"/>
        <end position="186"/>
    </location>
</feature>
<evidence type="ECO:0000256" key="3">
    <source>
        <dbReference type="PROSITE-ProRule" id="PRU00023"/>
    </source>
</evidence>
<reference evidence="5" key="1">
    <citation type="journal article" date="2019" name="Int. J. Syst. Evol. Microbiol.">
        <title>The Global Catalogue of Microorganisms (GCM) 10K type strain sequencing project: providing services to taxonomists for standard genome sequencing and annotation.</title>
        <authorList>
            <consortium name="The Broad Institute Genomics Platform"/>
            <consortium name="The Broad Institute Genome Sequencing Center for Infectious Disease"/>
            <person name="Wu L."/>
            <person name="Ma J."/>
        </authorList>
    </citation>
    <scope>NUCLEOTIDE SEQUENCE [LARGE SCALE GENOMIC DNA]</scope>
    <source>
        <strain evidence="5">SHR3</strain>
    </source>
</reference>
<keyword evidence="1" id="KW-0677">Repeat</keyword>
<protein>
    <submittedName>
        <fullName evidence="4">Ankyrin repeat domain-containing protein</fullName>
    </submittedName>
</protein>
<gene>
    <name evidence="4" type="ORF">ACFPTN_04980</name>
</gene>